<proteinExistence type="predicted"/>
<dbReference type="Pfam" id="PF02627">
    <property type="entry name" value="CMD"/>
    <property type="match status" value="1"/>
</dbReference>
<name>A0A538SQ05_UNCEI</name>
<evidence type="ECO:0000259" key="2">
    <source>
        <dbReference type="Pfam" id="PF02627"/>
    </source>
</evidence>
<dbReference type="PANTHER" id="PTHR33570">
    <property type="entry name" value="4-CARBOXYMUCONOLACTONE DECARBOXYLASE FAMILY PROTEIN"/>
    <property type="match status" value="1"/>
</dbReference>
<reference evidence="3 4" key="1">
    <citation type="journal article" date="2019" name="Nat. Microbiol.">
        <title>Mediterranean grassland soil C-N compound turnover is dependent on rainfall and depth, and is mediated by genomically divergent microorganisms.</title>
        <authorList>
            <person name="Diamond S."/>
            <person name="Andeer P.F."/>
            <person name="Li Z."/>
            <person name="Crits-Christoph A."/>
            <person name="Burstein D."/>
            <person name="Anantharaman K."/>
            <person name="Lane K.R."/>
            <person name="Thomas B.C."/>
            <person name="Pan C."/>
            <person name="Northen T.R."/>
            <person name="Banfield J.F."/>
        </authorList>
    </citation>
    <scope>NUCLEOTIDE SEQUENCE [LARGE SCALE GENOMIC DNA]</scope>
    <source>
        <strain evidence="3">WS_2</strain>
    </source>
</reference>
<sequence length="249" mass="26093">MRASSGGSAVPPSRRAPGRRKSSANGRVPGRPSRDAQRASGRGPREGAAIGPLIAFAAAMARGRLAPARRALAAARRAGAGRVAAEETALMLMLHAGYPAALEGARVLLEEWPGRARRRREGGPADWKMRGERLCARVYGGAYAKLRSNVERLHPDLAAWMIEQGYGRVLTRSGLSGPARELIAVTVLAAGGWERQLVSHLLGARRLGAPPGAIRRACRAGARAAGPAAAAAAARAWRAAFGRDSAPRT</sequence>
<comment type="caution">
    <text evidence="3">The sequence shown here is derived from an EMBL/GenBank/DDBJ whole genome shotgun (WGS) entry which is preliminary data.</text>
</comment>
<dbReference type="InterPro" id="IPR003779">
    <property type="entry name" value="CMD-like"/>
</dbReference>
<feature type="region of interest" description="Disordered" evidence="1">
    <location>
        <begin position="1"/>
        <end position="46"/>
    </location>
</feature>
<dbReference type="SUPFAM" id="SSF69118">
    <property type="entry name" value="AhpD-like"/>
    <property type="match status" value="1"/>
</dbReference>
<dbReference type="Proteomes" id="UP000317716">
    <property type="component" value="Unassembled WGS sequence"/>
</dbReference>
<organism evidence="3 4">
    <name type="scientific">Eiseniibacteriota bacterium</name>
    <dbReference type="NCBI Taxonomy" id="2212470"/>
    <lineage>
        <taxon>Bacteria</taxon>
        <taxon>Candidatus Eiseniibacteriota</taxon>
    </lineage>
</organism>
<dbReference type="InterPro" id="IPR052512">
    <property type="entry name" value="4CMD/NDH-1_regulator"/>
</dbReference>
<dbReference type="AlphaFoldDB" id="A0A538SQ05"/>
<dbReference type="Gene3D" id="1.20.1290.10">
    <property type="entry name" value="AhpD-like"/>
    <property type="match status" value="1"/>
</dbReference>
<dbReference type="InterPro" id="IPR029032">
    <property type="entry name" value="AhpD-like"/>
</dbReference>
<feature type="domain" description="Carboxymuconolactone decarboxylase-like" evidence="2">
    <location>
        <begin position="155"/>
        <end position="238"/>
    </location>
</feature>
<evidence type="ECO:0000313" key="3">
    <source>
        <dbReference type="EMBL" id="TMQ53456.1"/>
    </source>
</evidence>
<gene>
    <name evidence="3" type="ORF">E6K72_08390</name>
</gene>
<dbReference type="EMBL" id="VBOS01000298">
    <property type="protein sequence ID" value="TMQ53456.1"/>
    <property type="molecule type" value="Genomic_DNA"/>
</dbReference>
<protein>
    <recommendedName>
        <fullName evidence="2">Carboxymuconolactone decarboxylase-like domain-containing protein</fullName>
    </recommendedName>
</protein>
<evidence type="ECO:0000313" key="4">
    <source>
        <dbReference type="Proteomes" id="UP000317716"/>
    </source>
</evidence>
<evidence type="ECO:0000256" key="1">
    <source>
        <dbReference type="SAM" id="MobiDB-lite"/>
    </source>
</evidence>
<dbReference type="GO" id="GO:0051920">
    <property type="term" value="F:peroxiredoxin activity"/>
    <property type="evidence" value="ECO:0007669"/>
    <property type="project" value="InterPro"/>
</dbReference>
<dbReference type="PANTHER" id="PTHR33570:SF2">
    <property type="entry name" value="CARBOXYMUCONOLACTONE DECARBOXYLASE-LIKE DOMAIN-CONTAINING PROTEIN"/>
    <property type="match status" value="1"/>
</dbReference>
<accession>A0A538SQ05</accession>